<dbReference type="EMBL" id="BAAAZG010000017">
    <property type="protein sequence ID" value="GAA4071807.1"/>
    <property type="molecule type" value="Genomic_DNA"/>
</dbReference>
<dbReference type="InterPro" id="IPR020845">
    <property type="entry name" value="AMP-binding_CS"/>
</dbReference>
<gene>
    <name evidence="5" type="primary">lbuL</name>
    <name evidence="5" type="ORF">GCM10022214_29660</name>
</gene>
<dbReference type="SUPFAM" id="SSF56801">
    <property type="entry name" value="Acetyl-CoA synthetase-like"/>
    <property type="match status" value="1"/>
</dbReference>
<dbReference type="InterPro" id="IPR000873">
    <property type="entry name" value="AMP-dep_synth/lig_dom"/>
</dbReference>
<evidence type="ECO:0000313" key="5">
    <source>
        <dbReference type="EMBL" id="GAA4071807.1"/>
    </source>
</evidence>
<dbReference type="PROSITE" id="PS00455">
    <property type="entry name" value="AMP_BINDING"/>
    <property type="match status" value="1"/>
</dbReference>
<dbReference type="InterPro" id="IPR025110">
    <property type="entry name" value="AMP-bd_C"/>
</dbReference>
<evidence type="ECO:0000259" key="4">
    <source>
        <dbReference type="Pfam" id="PF13193"/>
    </source>
</evidence>
<dbReference type="Gene3D" id="3.40.50.12780">
    <property type="entry name" value="N-terminal domain of ligase-like"/>
    <property type="match status" value="1"/>
</dbReference>
<dbReference type="Proteomes" id="UP001500683">
    <property type="component" value="Unassembled WGS sequence"/>
</dbReference>
<comment type="similarity">
    <text evidence="1">Belongs to the ATP-dependent AMP-binding enzyme family.</text>
</comment>
<dbReference type="InterPro" id="IPR045851">
    <property type="entry name" value="AMP-bd_C_sf"/>
</dbReference>
<organism evidence="5 6">
    <name type="scientific">Actinomadura miaoliensis</name>
    <dbReference type="NCBI Taxonomy" id="430685"/>
    <lineage>
        <taxon>Bacteria</taxon>
        <taxon>Bacillati</taxon>
        <taxon>Actinomycetota</taxon>
        <taxon>Actinomycetes</taxon>
        <taxon>Streptosporangiales</taxon>
        <taxon>Thermomonosporaceae</taxon>
        <taxon>Actinomadura</taxon>
    </lineage>
</organism>
<evidence type="ECO:0000256" key="2">
    <source>
        <dbReference type="ARBA" id="ARBA00022598"/>
    </source>
</evidence>
<feature type="domain" description="AMP-binding enzyme C-terminal" evidence="4">
    <location>
        <begin position="437"/>
        <end position="513"/>
    </location>
</feature>
<accession>A0ABP7VQE8</accession>
<keyword evidence="2 5" id="KW-0436">Ligase</keyword>
<name>A0ABP7VQE8_9ACTN</name>
<dbReference type="PANTHER" id="PTHR43201">
    <property type="entry name" value="ACYL-COA SYNTHETASE"/>
    <property type="match status" value="1"/>
</dbReference>
<dbReference type="Pfam" id="PF00501">
    <property type="entry name" value="AMP-binding"/>
    <property type="match status" value="1"/>
</dbReference>
<evidence type="ECO:0000259" key="3">
    <source>
        <dbReference type="Pfam" id="PF00501"/>
    </source>
</evidence>
<evidence type="ECO:0000313" key="6">
    <source>
        <dbReference type="Proteomes" id="UP001500683"/>
    </source>
</evidence>
<comment type="caution">
    <text evidence="5">The sequence shown here is derived from an EMBL/GenBank/DDBJ whole genome shotgun (WGS) entry which is preliminary data.</text>
</comment>
<sequence length="536" mass="56733">MAEGEGDMRAMTVGAALADAAERGGAFLHDGDDTLTFGRFDELADRVAAGLLARGVRRGDRIGLLGPNTPQWLAVFFGAARIGAVVVPLNVRYRERELSYMLGQSGARMVVSVDAVPGFDFAAFFDGFRAQLPDVRDYVFFGGGFAGSVSFDELTATPVDAAALTAAREEVTPDHPLLILYTSGTTGRPKGAVITHCGILASASAQAEHFAMGPGDVQLGHLPFNHVGGITCTIMTALVSGGAVALVPAFGPDASLRAIERHRVTVLAAVPTMYVLMLGRDDFADRDVSSVRICIAGGSNMEPALAETIRRGFPAASLYGLYGLSESSGACVLSRRDDDPETVSRTLGAVIGDFEARVVGRDGAVLPPGEAGELQIRGGCVAAGYWDMPAETAEVFLPDGWLATGDMVEMEPSGHLVLRGRKKEMYIQGGFNVYPVEIENVLTAHPKVAMAAGIGVPDDVLGEVGRFYVVPRPGAEPPTAEELTAYCRDRLADYKVPRQFVVTTDVPLTPVGKIHKSLLKERHLADSQGADAREVS</sequence>
<reference evidence="6" key="1">
    <citation type="journal article" date="2019" name="Int. J. Syst. Evol. Microbiol.">
        <title>The Global Catalogue of Microorganisms (GCM) 10K type strain sequencing project: providing services to taxonomists for standard genome sequencing and annotation.</title>
        <authorList>
            <consortium name="The Broad Institute Genomics Platform"/>
            <consortium name="The Broad Institute Genome Sequencing Center for Infectious Disease"/>
            <person name="Wu L."/>
            <person name="Ma J."/>
        </authorList>
    </citation>
    <scope>NUCLEOTIDE SEQUENCE [LARGE SCALE GENOMIC DNA]</scope>
    <source>
        <strain evidence="6">JCM 16702</strain>
    </source>
</reference>
<proteinExistence type="inferred from homology"/>
<protein>
    <submittedName>
        <fullName evidence="5">Linear/branched/unsaturated fatty acid:CoA ligase LbuL</fullName>
    </submittedName>
</protein>
<feature type="domain" description="AMP-dependent synthetase/ligase" evidence="3">
    <location>
        <begin position="27"/>
        <end position="386"/>
    </location>
</feature>
<dbReference type="Gene3D" id="3.30.300.30">
    <property type="match status" value="1"/>
</dbReference>
<evidence type="ECO:0000256" key="1">
    <source>
        <dbReference type="ARBA" id="ARBA00006432"/>
    </source>
</evidence>
<dbReference type="InterPro" id="IPR042099">
    <property type="entry name" value="ANL_N_sf"/>
</dbReference>
<dbReference type="Pfam" id="PF13193">
    <property type="entry name" value="AMP-binding_C"/>
    <property type="match status" value="1"/>
</dbReference>
<dbReference type="PANTHER" id="PTHR43201:SF5">
    <property type="entry name" value="MEDIUM-CHAIN ACYL-COA LIGASE ACSF2, MITOCHONDRIAL"/>
    <property type="match status" value="1"/>
</dbReference>
<keyword evidence="6" id="KW-1185">Reference proteome</keyword>
<dbReference type="GO" id="GO:0016874">
    <property type="term" value="F:ligase activity"/>
    <property type="evidence" value="ECO:0007669"/>
    <property type="project" value="UniProtKB-KW"/>
</dbReference>